<dbReference type="Proteomes" id="UP000076871">
    <property type="component" value="Unassembled WGS sequence"/>
</dbReference>
<reference evidence="2 3" key="1">
    <citation type="journal article" date="2016" name="Mol. Biol. Evol.">
        <title>Comparative Genomics of Early-Diverging Mushroom-Forming Fungi Provides Insights into the Origins of Lignocellulose Decay Capabilities.</title>
        <authorList>
            <person name="Nagy L.G."/>
            <person name="Riley R."/>
            <person name="Tritt A."/>
            <person name="Adam C."/>
            <person name="Daum C."/>
            <person name="Floudas D."/>
            <person name="Sun H."/>
            <person name="Yadav J.S."/>
            <person name="Pangilinan J."/>
            <person name="Larsson K.H."/>
            <person name="Matsuura K."/>
            <person name="Barry K."/>
            <person name="Labutti K."/>
            <person name="Kuo R."/>
            <person name="Ohm R.A."/>
            <person name="Bhattacharya S.S."/>
            <person name="Shirouzu T."/>
            <person name="Yoshinaga Y."/>
            <person name="Martin F.M."/>
            <person name="Grigoriev I.V."/>
            <person name="Hibbett D.S."/>
        </authorList>
    </citation>
    <scope>NUCLEOTIDE SEQUENCE [LARGE SCALE GENOMIC DNA]</scope>
    <source>
        <strain evidence="2 3">93-53</strain>
    </source>
</reference>
<evidence type="ECO:0000256" key="1">
    <source>
        <dbReference type="SAM" id="MobiDB-lite"/>
    </source>
</evidence>
<gene>
    <name evidence="2" type="ORF">LAESUDRAFT_578773</name>
</gene>
<sequence length="258" mass="27776">MLALFSSGIDGITAGVQGATYRVLYSQTNAPTIAQPFPLLSISGPLTMAVQFCGHAFQAFISNLILQSIFRVLRTVCPDGHERAVRNAKPPRCPLLPPPETRQPLRATQHSGYFKDILSWLLGPLNDVHAADTGPGLAKNMPVASILPTSHWAASPRASCDSSSTALYKPTKDGGSSHNSRRTCCPPTRPLGACGDMSLSRTVPSSTIPTSGHTNTFHPRSTSWKILDTSGRRCPTCLWPPCIPRSINPTCRCIPLHI</sequence>
<keyword evidence="3" id="KW-1185">Reference proteome</keyword>
<feature type="region of interest" description="Disordered" evidence="1">
    <location>
        <begin position="158"/>
        <end position="183"/>
    </location>
</feature>
<dbReference type="GeneID" id="63820065"/>
<accession>A0A165AZY5</accession>
<dbReference type="AlphaFoldDB" id="A0A165AZY5"/>
<evidence type="ECO:0000313" key="2">
    <source>
        <dbReference type="EMBL" id="KZS99969.1"/>
    </source>
</evidence>
<evidence type="ECO:0000313" key="3">
    <source>
        <dbReference type="Proteomes" id="UP000076871"/>
    </source>
</evidence>
<dbReference type="RefSeq" id="XP_040757710.1">
    <property type="nucleotide sequence ID" value="XM_040903034.1"/>
</dbReference>
<name>A0A165AZY5_9APHY</name>
<dbReference type="InParanoid" id="A0A165AZY5"/>
<proteinExistence type="predicted"/>
<organism evidence="2 3">
    <name type="scientific">Laetiporus sulphureus 93-53</name>
    <dbReference type="NCBI Taxonomy" id="1314785"/>
    <lineage>
        <taxon>Eukaryota</taxon>
        <taxon>Fungi</taxon>
        <taxon>Dikarya</taxon>
        <taxon>Basidiomycota</taxon>
        <taxon>Agaricomycotina</taxon>
        <taxon>Agaricomycetes</taxon>
        <taxon>Polyporales</taxon>
        <taxon>Laetiporus</taxon>
    </lineage>
</organism>
<protein>
    <submittedName>
        <fullName evidence="2">Uncharacterized protein</fullName>
    </submittedName>
</protein>
<dbReference type="EMBL" id="KV427703">
    <property type="protein sequence ID" value="KZS99969.1"/>
    <property type="molecule type" value="Genomic_DNA"/>
</dbReference>